<sequence length="108" mass="12015">KLLKGKWKSIWEAYTRHLRLLRDFRSGAVACAPGDYVHVKELEFLRPCLTLGRMESCKEDGTQNNVLEEDASSQQAGQASVSEQAGQELMESQMSTPARSTSVTPVED</sequence>
<organism evidence="2 3">
    <name type="scientific">Aquarana catesbeiana</name>
    <name type="common">American bullfrog</name>
    <name type="synonym">Rana catesbeiana</name>
    <dbReference type="NCBI Taxonomy" id="8400"/>
    <lineage>
        <taxon>Eukaryota</taxon>
        <taxon>Metazoa</taxon>
        <taxon>Chordata</taxon>
        <taxon>Craniata</taxon>
        <taxon>Vertebrata</taxon>
        <taxon>Euteleostomi</taxon>
        <taxon>Amphibia</taxon>
        <taxon>Batrachia</taxon>
        <taxon>Anura</taxon>
        <taxon>Neobatrachia</taxon>
        <taxon>Ranoidea</taxon>
        <taxon>Ranidae</taxon>
        <taxon>Aquarana</taxon>
    </lineage>
</organism>
<dbReference type="EMBL" id="KV928695">
    <property type="protein sequence ID" value="PIO33838.1"/>
    <property type="molecule type" value="Genomic_DNA"/>
</dbReference>
<feature type="region of interest" description="Disordered" evidence="1">
    <location>
        <begin position="59"/>
        <end position="108"/>
    </location>
</feature>
<gene>
    <name evidence="2" type="ORF">AB205_0163030</name>
</gene>
<evidence type="ECO:0000313" key="3">
    <source>
        <dbReference type="Proteomes" id="UP000228934"/>
    </source>
</evidence>
<accession>A0A2G9S0Y3</accession>
<name>A0A2G9S0Y3_AQUCT</name>
<feature type="compositionally biased region" description="Polar residues" evidence="1">
    <location>
        <begin position="90"/>
        <end position="108"/>
    </location>
</feature>
<evidence type="ECO:0000313" key="2">
    <source>
        <dbReference type="EMBL" id="PIO33838.1"/>
    </source>
</evidence>
<reference evidence="3" key="1">
    <citation type="journal article" date="2017" name="Nat. Commun.">
        <title>The North American bullfrog draft genome provides insight into hormonal regulation of long noncoding RNA.</title>
        <authorList>
            <person name="Hammond S.A."/>
            <person name="Warren R.L."/>
            <person name="Vandervalk B.P."/>
            <person name="Kucuk E."/>
            <person name="Khan H."/>
            <person name="Gibb E.A."/>
            <person name="Pandoh P."/>
            <person name="Kirk H."/>
            <person name="Zhao Y."/>
            <person name="Jones M."/>
            <person name="Mungall A.J."/>
            <person name="Coope R."/>
            <person name="Pleasance S."/>
            <person name="Moore R.A."/>
            <person name="Holt R.A."/>
            <person name="Round J.M."/>
            <person name="Ohora S."/>
            <person name="Walle B.V."/>
            <person name="Veldhoen N."/>
            <person name="Helbing C.C."/>
            <person name="Birol I."/>
        </authorList>
    </citation>
    <scope>NUCLEOTIDE SEQUENCE [LARGE SCALE GENOMIC DNA]</scope>
</reference>
<keyword evidence="3" id="KW-1185">Reference proteome</keyword>
<dbReference type="AlphaFoldDB" id="A0A2G9S0Y3"/>
<dbReference type="Proteomes" id="UP000228934">
    <property type="component" value="Unassembled WGS sequence"/>
</dbReference>
<evidence type="ECO:0000256" key="1">
    <source>
        <dbReference type="SAM" id="MobiDB-lite"/>
    </source>
</evidence>
<proteinExistence type="predicted"/>
<feature type="non-terminal residue" evidence="2">
    <location>
        <position position="1"/>
    </location>
</feature>
<feature type="compositionally biased region" description="Low complexity" evidence="1">
    <location>
        <begin position="72"/>
        <end position="87"/>
    </location>
</feature>
<protein>
    <submittedName>
        <fullName evidence="2">Uncharacterized protein</fullName>
    </submittedName>
</protein>